<protein>
    <submittedName>
        <fullName evidence="4">16S rRNA (Guanine(966)-N(2))-methyltransferase RsmD</fullName>
        <ecNumber evidence="4">2.1.1.171</ecNumber>
    </submittedName>
</protein>
<dbReference type="RefSeq" id="WP_101641850.1">
    <property type="nucleotide sequence ID" value="NZ_FXZE01000002.1"/>
</dbReference>
<dbReference type="PANTHER" id="PTHR43542:SF1">
    <property type="entry name" value="METHYLTRANSFERASE"/>
    <property type="match status" value="1"/>
</dbReference>
<sequence length="260" mass="27389">MRIIAGAFKGSRLVAPGGSNTRPTSDRVKESLFSMLDGYGVLKAANVLDLFAGSGGLGFEAMSRGAAEVDFVDSASASTRAVESNAQKLGIDHSTRIHSSDVVTFLSSQRGPGQQAFGQQASGQRQSHEHVGGADHVGGAEDRGGLDEVQNGQVLETRSDLDDDEGRIFDLVFMDPPYPLGEDAVTQILGRLSRLLDMESIVVVERASRAPEPTMPAALEIFRSKTFGETALYFVQLKAKSDEASQLASGVGAAAADESA</sequence>
<dbReference type="PROSITE" id="PS00092">
    <property type="entry name" value="N6_MTASE"/>
    <property type="match status" value="1"/>
</dbReference>
<evidence type="ECO:0000313" key="4">
    <source>
        <dbReference type="EMBL" id="SMX71688.1"/>
    </source>
</evidence>
<accession>A0A2H1I921</accession>
<proteinExistence type="predicted"/>
<keyword evidence="2 4" id="KW-0808">Transferase</keyword>
<dbReference type="PANTHER" id="PTHR43542">
    <property type="entry name" value="METHYLTRANSFERASE"/>
    <property type="match status" value="1"/>
</dbReference>
<feature type="region of interest" description="Disordered" evidence="3">
    <location>
        <begin position="108"/>
        <end position="146"/>
    </location>
</feature>
<dbReference type="InterPro" id="IPR004398">
    <property type="entry name" value="RNA_MeTrfase_RsmD"/>
</dbReference>
<dbReference type="EC" id="2.1.1.171" evidence="4"/>
<feature type="compositionally biased region" description="Basic and acidic residues" evidence="3">
    <location>
        <begin position="126"/>
        <end position="146"/>
    </location>
</feature>
<reference evidence="5" key="1">
    <citation type="submission" date="2017-03" db="EMBL/GenBank/DDBJ databases">
        <authorList>
            <person name="Monnet C."/>
        </authorList>
    </citation>
    <scope>NUCLEOTIDE SEQUENCE [LARGE SCALE GENOMIC DNA]</scope>
    <source>
        <strain evidence="5">P10</strain>
    </source>
</reference>
<keyword evidence="1 4" id="KW-0489">Methyltransferase</keyword>
<feature type="compositionally biased region" description="Low complexity" evidence="3">
    <location>
        <begin position="109"/>
        <end position="125"/>
    </location>
</feature>
<dbReference type="AlphaFoldDB" id="A0A2H1I921"/>
<gene>
    <name evidence="4" type="ORF">BANT10_00718</name>
</gene>
<dbReference type="CDD" id="cd02440">
    <property type="entry name" value="AdoMet_MTases"/>
    <property type="match status" value="1"/>
</dbReference>
<dbReference type="Proteomes" id="UP000234342">
    <property type="component" value="Unassembled WGS sequence"/>
</dbReference>
<dbReference type="Gene3D" id="3.40.50.150">
    <property type="entry name" value="Vaccinia Virus protein VP39"/>
    <property type="match status" value="1"/>
</dbReference>
<evidence type="ECO:0000256" key="3">
    <source>
        <dbReference type="SAM" id="MobiDB-lite"/>
    </source>
</evidence>
<evidence type="ECO:0000256" key="2">
    <source>
        <dbReference type="ARBA" id="ARBA00022679"/>
    </source>
</evidence>
<dbReference type="InterPro" id="IPR029063">
    <property type="entry name" value="SAM-dependent_MTases_sf"/>
</dbReference>
<dbReference type="EMBL" id="FXZE01000002">
    <property type="protein sequence ID" value="SMX71688.1"/>
    <property type="molecule type" value="Genomic_DNA"/>
</dbReference>
<dbReference type="GO" id="GO:0003676">
    <property type="term" value="F:nucleic acid binding"/>
    <property type="evidence" value="ECO:0007669"/>
    <property type="project" value="InterPro"/>
</dbReference>
<organism evidence="4 5">
    <name type="scientific">Brevibacterium antiquum</name>
    <dbReference type="NCBI Taxonomy" id="234835"/>
    <lineage>
        <taxon>Bacteria</taxon>
        <taxon>Bacillati</taxon>
        <taxon>Actinomycetota</taxon>
        <taxon>Actinomycetes</taxon>
        <taxon>Micrococcales</taxon>
        <taxon>Brevibacteriaceae</taxon>
        <taxon>Brevibacterium</taxon>
    </lineage>
</organism>
<evidence type="ECO:0000256" key="1">
    <source>
        <dbReference type="ARBA" id="ARBA00022603"/>
    </source>
</evidence>
<name>A0A2H1I921_9MICO</name>
<keyword evidence="5" id="KW-1185">Reference proteome</keyword>
<evidence type="ECO:0000313" key="5">
    <source>
        <dbReference type="Proteomes" id="UP000234342"/>
    </source>
</evidence>
<dbReference type="InterPro" id="IPR002052">
    <property type="entry name" value="DNA_methylase_N6_adenine_CS"/>
</dbReference>
<dbReference type="Pfam" id="PF03602">
    <property type="entry name" value="Cons_hypoth95"/>
    <property type="match status" value="2"/>
</dbReference>
<dbReference type="SUPFAM" id="SSF53335">
    <property type="entry name" value="S-adenosyl-L-methionine-dependent methyltransferases"/>
    <property type="match status" value="2"/>
</dbReference>
<dbReference type="GO" id="GO:0052913">
    <property type="term" value="F:16S rRNA (guanine(966)-N(2))-methyltransferase activity"/>
    <property type="evidence" value="ECO:0007669"/>
    <property type="project" value="UniProtKB-EC"/>
</dbReference>